<organism evidence="1 2">
    <name type="scientific">Enterocloster clostridioformis</name>
    <dbReference type="NCBI Taxonomy" id="1531"/>
    <lineage>
        <taxon>Bacteria</taxon>
        <taxon>Bacillati</taxon>
        <taxon>Bacillota</taxon>
        <taxon>Clostridia</taxon>
        <taxon>Lachnospirales</taxon>
        <taxon>Lachnospiraceae</taxon>
        <taxon>Enterocloster</taxon>
    </lineage>
</organism>
<evidence type="ECO:0000313" key="2">
    <source>
        <dbReference type="Proteomes" id="UP000182121"/>
    </source>
</evidence>
<sequence>MAFLQRSPLQFDSDTGRPQPFSITSRVFGSVPSDDTRLDLWFPDNKRMTESVSAYTSLYPLTTYYLNRLNDWGLCFRKCKVCGRIFLAKSQRYELCGDKCRKKQALQNKREFDERARENNYDLLYKNECQNWRNKINKAKKTVGFPADRLEELLAVFEAFKKEALQRKKAVKERTANPKELTGWLYQQSNIIAELFDCSMKKLLTH</sequence>
<evidence type="ECO:0000313" key="1">
    <source>
        <dbReference type="EMBL" id="SEU08041.1"/>
    </source>
</evidence>
<dbReference type="EMBL" id="FOIO01000055">
    <property type="protein sequence ID" value="SEU08041.1"/>
    <property type="molecule type" value="Genomic_DNA"/>
</dbReference>
<comment type="caution">
    <text evidence="1">The sequence shown here is derived from an EMBL/GenBank/DDBJ whole genome shotgun (WGS) entry which is preliminary data.</text>
</comment>
<accession>A0A1I0JDC6</accession>
<protein>
    <submittedName>
        <fullName evidence="1">Uncharacterized protein</fullName>
    </submittedName>
</protein>
<reference evidence="1 2" key="1">
    <citation type="submission" date="2016-10" db="EMBL/GenBank/DDBJ databases">
        <authorList>
            <person name="Varghese N."/>
            <person name="Submissions S."/>
        </authorList>
    </citation>
    <scope>NUCLEOTIDE SEQUENCE [LARGE SCALE GENOMIC DNA]</scope>
    <source>
        <strain evidence="1 2">NLAE-zl-C196</strain>
    </source>
</reference>
<name>A0A1I0JDC6_9FIRM</name>
<gene>
    <name evidence="1" type="ORF">SAMN05216521_10557</name>
</gene>
<proteinExistence type="predicted"/>
<dbReference type="AlphaFoldDB" id="A0A1I0JDC6"/>
<dbReference type="Proteomes" id="UP000182121">
    <property type="component" value="Unassembled WGS sequence"/>
</dbReference>